<dbReference type="Pfam" id="PF11306">
    <property type="entry name" value="DUF3108"/>
    <property type="match status" value="1"/>
</dbReference>
<dbReference type="EMBL" id="JAJGNA010000003">
    <property type="protein sequence ID" value="MCC4307772.1"/>
    <property type="molecule type" value="Genomic_DNA"/>
</dbReference>
<name>A0A9Q3YLG9_9GAMM</name>
<organism evidence="2 3">
    <name type="scientific">Alloalcanivorax marinus</name>
    <dbReference type="NCBI Taxonomy" id="1177169"/>
    <lineage>
        <taxon>Bacteria</taxon>
        <taxon>Pseudomonadati</taxon>
        <taxon>Pseudomonadota</taxon>
        <taxon>Gammaproteobacteria</taxon>
        <taxon>Oceanospirillales</taxon>
        <taxon>Alcanivoracaceae</taxon>
        <taxon>Alloalcanivorax</taxon>
    </lineage>
</organism>
<keyword evidence="1" id="KW-0732">Signal</keyword>
<feature type="chain" id="PRO_5040298793" evidence="1">
    <location>
        <begin position="38"/>
        <end position="247"/>
    </location>
</feature>
<dbReference type="InterPro" id="IPR021457">
    <property type="entry name" value="DUF3108"/>
</dbReference>
<dbReference type="Proteomes" id="UP001108027">
    <property type="component" value="Unassembled WGS sequence"/>
</dbReference>
<dbReference type="AlphaFoldDB" id="A0A9Q3YLG9"/>
<evidence type="ECO:0000313" key="3">
    <source>
        <dbReference type="Proteomes" id="UP001108027"/>
    </source>
</evidence>
<feature type="signal peptide" evidence="1">
    <location>
        <begin position="1"/>
        <end position="37"/>
    </location>
</feature>
<proteinExistence type="predicted"/>
<accession>A0A9Q3YLG9</accession>
<reference evidence="2" key="1">
    <citation type="submission" date="2021-10" db="EMBL/GenBank/DDBJ databases">
        <title>The diversity and Nitrogen Metabolism of Culturable Nitrate-Utilizing Bacteria Within the Oxygen Minimum Zone of the Changjiang (Yangtze River)Estuary.</title>
        <authorList>
            <person name="Zhang D."/>
            <person name="Zheng J."/>
            <person name="Liu S."/>
            <person name="He W."/>
        </authorList>
    </citation>
    <scope>NUCLEOTIDE SEQUENCE</scope>
    <source>
        <strain evidence="2">FXH-223</strain>
    </source>
</reference>
<comment type="caution">
    <text evidence="2">The sequence shown here is derived from an EMBL/GenBank/DDBJ whole genome shotgun (WGS) entry which is preliminary data.</text>
</comment>
<dbReference type="RefSeq" id="WP_228233152.1">
    <property type="nucleotide sequence ID" value="NZ_ARXL01000035.1"/>
</dbReference>
<evidence type="ECO:0000256" key="1">
    <source>
        <dbReference type="SAM" id="SignalP"/>
    </source>
</evidence>
<gene>
    <name evidence="2" type="ORF">LL252_04225</name>
</gene>
<protein>
    <submittedName>
        <fullName evidence="2">DUF3108 domain-containing protein</fullName>
    </submittedName>
</protein>
<keyword evidence="3" id="KW-1185">Reference proteome</keyword>
<evidence type="ECO:0000313" key="2">
    <source>
        <dbReference type="EMBL" id="MCC4307772.1"/>
    </source>
</evidence>
<sequence>MVNPCPPKACASTQPRERRGWRLLLAAALLLSTPAFAADPPVAAFKTEYRLKAAGFPFTVGATRSLTPAGDGTWKMEVLASNFLGEIRETSVFAWDGCVPVTRYYGYRRAGLGRVKTAELRIDPGNGKAISERSKHEPYHYDTEGNATDDIALPLALQCMLLKGERAMTLAVADERGVEKQRYQVEGKESVEIDGDSVAAIKVRRVRDDDSGRQTWLWFAPDHDFTLVQLVQRNDDGRHVLTLENLP</sequence>